<keyword evidence="2" id="KW-1185">Reference proteome</keyword>
<organism evidence="1 2">
    <name type="scientific">Alternaria atra</name>
    <dbReference type="NCBI Taxonomy" id="119953"/>
    <lineage>
        <taxon>Eukaryota</taxon>
        <taxon>Fungi</taxon>
        <taxon>Dikarya</taxon>
        <taxon>Ascomycota</taxon>
        <taxon>Pezizomycotina</taxon>
        <taxon>Dothideomycetes</taxon>
        <taxon>Pleosporomycetidae</taxon>
        <taxon>Pleosporales</taxon>
        <taxon>Pleosporineae</taxon>
        <taxon>Pleosporaceae</taxon>
        <taxon>Alternaria</taxon>
        <taxon>Alternaria sect. Ulocladioides</taxon>
    </lineage>
</organism>
<dbReference type="RefSeq" id="XP_043166739.1">
    <property type="nucleotide sequence ID" value="XM_043310804.1"/>
</dbReference>
<dbReference type="EMBL" id="CAJRGZ010000016">
    <property type="protein sequence ID" value="CAG5153494.1"/>
    <property type="molecule type" value="Genomic_DNA"/>
</dbReference>
<dbReference type="AlphaFoldDB" id="A0A8J2HWH8"/>
<sequence>MSAPSPESRTPTGVGPPPSRALQCHAVSMSPDVLPVEIWHIIIMYLDDHCFAWFVLRQTCPFLAHVTEDVFARYVSRTCSLRFAGQTLRSLLPPDLRGDTQPPTPQYQAANVQLPSFRFQPSSFAPANTKARLVLKLSSPATARDTPSLHQTYAGTANLTSRLTQVFFQPGAVADAERTRLLNQAHFVLFNDQLKSIRLPSAAVDVTAQQLSLDWRLLCHTFMRDEFKCRFGSSASVTWWREFP</sequence>
<dbReference type="OrthoDB" id="3794788at2759"/>
<protein>
    <recommendedName>
        <fullName evidence="3">F-box domain-containing protein</fullName>
    </recommendedName>
</protein>
<name>A0A8J2HWH8_9PLEO</name>
<dbReference type="Proteomes" id="UP000676310">
    <property type="component" value="Unassembled WGS sequence"/>
</dbReference>
<evidence type="ECO:0008006" key="3">
    <source>
        <dbReference type="Google" id="ProtNLM"/>
    </source>
</evidence>
<evidence type="ECO:0000313" key="2">
    <source>
        <dbReference type="Proteomes" id="UP000676310"/>
    </source>
</evidence>
<comment type="caution">
    <text evidence="1">The sequence shown here is derived from an EMBL/GenBank/DDBJ whole genome shotgun (WGS) entry which is preliminary data.</text>
</comment>
<dbReference type="GeneID" id="67014727"/>
<gene>
    <name evidence="1" type="ORF">ALTATR162_LOCUS3198</name>
</gene>
<reference evidence="1" key="1">
    <citation type="submission" date="2021-05" db="EMBL/GenBank/DDBJ databases">
        <authorList>
            <person name="Stam R."/>
        </authorList>
    </citation>
    <scope>NUCLEOTIDE SEQUENCE</scope>
    <source>
        <strain evidence="1">CS162</strain>
    </source>
</reference>
<proteinExistence type="predicted"/>
<accession>A0A8J2HWH8</accession>
<evidence type="ECO:0000313" key="1">
    <source>
        <dbReference type="EMBL" id="CAG5153494.1"/>
    </source>
</evidence>